<evidence type="ECO:0000313" key="1">
    <source>
        <dbReference type="EMBL" id="KAJ7339341.1"/>
    </source>
</evidence>
<evidence type="ECO:0000313" key="2">
    <source>
        <dbReference type="Proteomes" id="UP001163046"/>
    </source>
</evidence>
<proteinExistence type="predicted"/>
<comment type="caution">
    <text evidence="1">The sequence shown here is derived from an EMBL/GenBank/DDBJ whole genome shotgun (WGS) entry which is preliminary data.</text>
</comment>
<gene>
    <name evidence="1" type="ORF">OS493_005734</name>
</gene>
<organism evidence="1 2">
    <name type="scientific">Desmophyllum pertusum</name>
    <dbReference type="NCBI Taxonomy" id="174260"/>
    <lineage>
        <taxon>Eukaryota</taxon>
        <taxon>Metazoa</taxon>
        <taxon>Cnidaria</taxon>
        <taxon>Anthozoa</taxon>
        <taxon>Hexacorallia</taxon>
        <taxon>Scleractinia</taxon>
        <taxon>Caryophylliina</taxon>
        <taxon>Caryophylliidae</taxon>
        <taxon>Desmophyllum</taxon>
    </lineage>
</organism>
<accession>A0A9W9YF35</accession>
<dbReference type="OrthoDB" id="10481505at2759"/>
<dbReference type="AlphaFoldDB" id="A0A9W9YF35"/>
<name>A0A9W9YF35_9CNID</name>
<sequence length="154" mass="18085">MSRSKYDKAKEHFGDAAESRKVTIKGVELLDDYQTIPLNTFVTKAYKQLAIFHAIFQDILFQCSRSQEEKREIVKKFKIIVDSIDRLKTYMGTVAYLCRKSSSSFSLPDVPQFNTRTIWTKSAWRQKSWILGVLREFQQSMLYLQPAFKMHSKQ</sequence>
<protein>
    <submittedName>
        <fullName evidence="1">Uncharacterized protein</fullName>
    </submittedName>
</protein>
<reference evidence="1" key="1">
    <citation type="submission" date="2023-01" db="EMBL/GenBank/DDBJ databases">
        <title>Genome assembly of the deep-sea coral Lophelia pertusa.</title>
        <authorList>
            <person name="Herrera S."/>
            <person name="Cordes E."/>
        </authorList>
    </citation>
    <scope>NUCLEOTIDE SEQUENCE</scope>
    <source>
        <strain evidence="1">USNM1676648</strain>
        <tissue evidence="1">Polyp</tissue>
    </source>
</reference>
<dbReference type="EMBL" id="MU827779">
    <property type="protein sequence ID" value="KAJ7339341.1"/>
    <property type="molecule type" value="Genomic_DNA"/>
</dbReference>
<dbReference type="Proteomes" id="UP001163046">
    <property type="component" value="Unassembled WGS sequence"/>
</dbReference>
<keyword evidence="2" id="KW-1185">Reference proteome</keyword>